<sequence>MTTTRHADLTDLHRVNGTLLDELAEEARAFLALLSRHHAGEDVGGELYGSVAHLGTHASLLQERLIQEAELADDLEAE</sequence>
<keyword evidence="1" id="KW-0614">Plasmid</keyword>
<dbReference type="AlphaFoldDB" id="Q1J2P4"/>
<protein>
    <submittedName>
        <fullName evidence="1">Uncharacterized protein</fullName>
    </submittedName>
</protein>
<dbReference type="RefSeq" id="WP_011525767.1">
    <property type="nucleotide sequence ID" value="NC_008010.2"/>
</dbReference>
<organism evidence="1 2">
    <name type="scientific">Deinococcus geothermalis (strain DSM 11300 / CIP 105573 / AG-3a)</name>
    <dbReference type="NCBI Taxonomy" id="319795"/>
    <lineage>
        <taxon>Bacteria</taxon>
        <taxon>Thermotogati</taxon>
        <taxon>Deinococcota</taxon>
        <taxon>Deinococci</taxon>
        <taxon>Deinococcales</taxon>
        <taxon>Deinococcaceae</taxon>
        <taxon>Deinococcus</taxon>
    </lineage>
</organism>
<dbReference type="HOGENOM" id="CLU_2616145_0_0_0"/>
<dbReference type="Proteomes" id="UP000002431">
    <property type="component" value="Plasmid pDGEO01"/>
</dbReference>
<keyword evidence="2" id="KW-1185">Reference proteome</keyword>
<accession>Q1J2P4</accession>
<reference evidence="1" key="1">
    <citation type="submission" date="2006-04" db="EMBL/GenBank/DDBJ databases">
        <title>Complete sequence of plasmid1 pDGEO01 of Deinococcus geothermalis DSM 11300.</title>
        <authorList>
            <consortium name="US DOE Joint Genome Institute"/>
            <person name="Copeland A."/>
            <person name="Lucas S."/>
            <person name="Lapidus A."/>
            <person name="Barry K."/>
            <person name="Detter J.C."/>
            <person name="Glavina del Rio T."/>
            <person name="Hammon N."/>
            <person name="Israni S."/>
            <person name="Dalin E."/>
            <person name="Tice H."/>
            <person name="Pitluck S."/>
            <person name="Brettin T."/>
            <person name="Bruce D."/>
            <person name="Han C."/>
            <person name="Tapia R."/>
            <person name="Saunders E."/>
            <person name="Gilna P."/>
            <person name="Schmutz J."/>
            <person name="Larimer F."/>
            <person name="Land M."/>
            <person name="Hauser L."/>
            <person name="Kyrpides N."/>
            <person name="Kim E."/>
            <person name="Daly M.J."/>
            <person name="Fredrickson J.K."/>
            <person name="Makarova K.S."/>
            <person name="Gaidamakova E.K."/>
            <person name="Zhai M."/>
            <person name="Richardson P."/>
        </authorList>
    </citation>
    <scope>NUCLEOTIDE SEQUENCE</scope>
    <source>
        <strain evidence="1">DSM 11300</strain>
        <plasmid evidence="1">pDGEO01</plasmid>
    </source>
</reference>
<name>Q1J2P4_DEIGD</name>
<dbReference type="KEGG" id="dge:Dgeo_2809"/>
<geneLocation type="plasmid" evidence="1 2">
    <name>pDGEO01</name>
</geneLocation>
<evidence type="ECO:0000313" key="1">
    <source>
        <dbReference type="EMBL" id="ABF44240.1"/>
    </source>
</evidence>
<dbReference type="EMBL" id="CP000358">
    <property type="protein sequence ID" value="ABF44240.1"/>
    <property type="molecule type" value="Genomic_DNA"/>
</dbReference>
<proteinExistence type="predicted"/>
<gene>
    <name evidence="1" type="ordered locus">Dgeo_2809</name>
</gene>
<evidence type="ECO:0000313" key="2">
    <source>
        <dbReference type="Proteomes" id="UP000002431"/>
    </source>
</evidence>